<dbReference type="EMBL" id="MU842876">
    <property type="protein sequence ID" value="KAK2028604.1"/>
    <property type="molecule type" value="Genomic_DNA"/>
</dbReference>
<sequence length="288" mass="32238">MFHSLTESKGGGRITADDTSALLRALGKYQYQAIKKLAAALALDYDWALWLDSESIVVQPFGARAAFAAHARAPTVWRSRMTNTEPMRNFTRGAAGVLGLPARTFGAEYWGLESQEWMVERRVLDELVRHVEAAHGGEGFWAVWAAHGGPFEINLYNMFVQSRKLETADPLFGKYRILETETEMSRYGVLDATTQEIKDNMTGTGLLERSYFLLQVPGIPPRLSSMLRDYDMHIIRLGTVEGMVPEEIDRLLLDTPIHMLCSAVPPLHKIPQKGAAPGLQKFERDKAC</sequence>
<name>A0AAD9M0Z1_9PEZI</name>
<proteinExistence type="predicted"/>
<evidence type="ECO:0000313" key="2">
    <source>
        <dbReference type="Proteomes" id="UP001232148"/>
    </source>
</evidence>
<accession>A0AAD9M0Z1</accession>
<evidence type="ECO:0000313" key="1">
    <source>
        <dbReference type="EMBL" id="KAK2028604.1"/>
    </source>
</evidence>
<dbReference type="AlphaFoldDB" id="A0AAD9M0Z1"/>
<comment type="caution">
    <text evidence="1">The sequence shown here is derived from an EMBL/GenBank/DDBJ whole genome shotgun (WGS) entry which is preliminary data.</text>
</comment>
<dbReference type="Proteomes" id="UP001232148">
    <property type="component" value="Unassembled WGS sequence"/>
</dbReference>
<reference evidence="1" key="1">
    <citation type="submission" date="2021-06" db="EMBL/GenBank/DDBJ databases">
        <title>Comparative genomics, transcriptomics and evolutionary studies reveal genomic signatures of adaptation to plant cell wall in hemibiotrophic fungi.</title>
        <authorList>
            <consortium name="DOE Joint Genome Institute"/>
            <person name="Baroncelli R."/>
            <person name="Diaz J.F."/>
            <person name="Benocci T."/>
            <person name="Peng M."/>
            <person name="Battaglia E."/>
            <person name="Haridas S."/>
            <person name="Andreopoulos W."/>
            <person name="Labutti K."/>
            <person name="Pangilinan J."/>
            <person name="Floch G.L."/>
            <person name="Makela M.R."/>
            <person name="Henrissat B."/>
            <person name="Grigoriev I.V."/>
            <person name="Crouch J.A."/>
            <person name="De Vries R.P."/>
            <person name="Sukno S.A."/>
            <person name="Thon M.R."/>
        </authorList>
    </citation>
    <scope>NUCLEOTIDE SEQUENCE</scope>
    <source>
        <strain evidence="1">MAFF235873</strain>
    </source>
</reference>
<protein>
    <submittedName>
        <fullName evidence="1">Uncharacterized protein</fullName>
    </submittedName>
</protein>
<gene>
    <name evidence="1" type="ORF">LX32DRAFT_663837</name>
</gene>
<keyword evidence="2" id="KW-1185">Reference proteome</keyword>
<organism evidence="1 2">
    <name type="scientific">Colletotrichum zoysiae</name>
    <dbReference type="NCBI Taxonomy" id="1216348"/>
    <lineage>
        <taxon>Eukaryota</taxon>
        <taxon>Fungi</taxon>
        <taxon>Dikarya</taxon>
        <taxon>Ascomycota</taxon>
        <taxon>Pezizomycotina</taxon>
        <taxon>Sordariomycetes</taxon>
        <taxon>Hypocreomycetidae</taxon>
        <taxon>Glomerellales</taxon>
        <taxon>Glomerellaceae</taxon>
        <taxon>Colletotrichum</taxon>
        <taxon>Colletotrichum graminicola species complex</taxon>
    </lineage>
</organism>